<protein>
    <recommendedName>
        <fullName evidence="2">Ubiquitin-like domain-containing protein</fullName>
    </recommendedName>
</protein>
<dbReference type="CDD" id="cd01763">
    <property type="entry name" value="Ubl_SUMO_like"/>
    <property type="match status" value="1"/>
</dbReference>
<dbReference type="Proteomes" id="UP000886885">
    <property type="component" value="Chromosome 17D"/>
</dbReference>
<dbReference type="EMBL" id="JAAWWB010000034">
    <property type="protein sequence ID" value="KAG6741527.1"/>
    <property type="molecule type" value="Genomic_DNA"/>
</dbReference>
<evidence type="ECO:0000313" key="3">
    <source>
        <dbReference type="EMBL" id="KAG6741527.1"/>
    </source>
</evidence>
<accession>A0A8X7Y356</accession>
<feature type="transmembrane region" description="Helical" evidence="1">
    <location>
        <begin position="42"/>
        <end position="64"/>
    </location>
</feature>
<sequence length="283" mass="32273">MQKKFGCHPSSLAFPHSSRSWLLAIHLSNPPVQLCDFTPLHLIMQSIECGVLSFFLFIAGWRYVRYKIKPHASLSRLMDEYIERRGMEGRSLRFFYNGKRITKRHTAAKLGLENGEQIDAMLQMHGGGSQDLLNSYWLSEVSSVSVKFVPNHLQYFVLRHGELDRMMKLRHTGSLCSRRIGLDLVSSQGELNCLDRDFLGPSFVLHQLLCLAGFANPFTGTLAGNGLELTESTDHLQSLRKLFKEVQAELQLNLLVNRLKKDMNNQTINECIDLQKSYTSENI</sequence>
<dbReference type="PANTHER" id="PTHR10562">
    <property type="entry name" value="SMALL UBIQUITIN-RELATED MODIFIER"/>
    <property type="match status" value="1"/>
</dbReference>
<feature type="domain" description="Ubiquitin-like" evidence="2">
    <location>
        <begin position="40"/>
        <end position="127"/>
    </location>
</feature>
<evidence type="ECO:0000256" key="1">
    <source>
        <dbReference type="SAM" id="Phobius"/>
    </source>
</evidence>
<keyword evidence="1" id="KW-0472">Membrane</keyword>
<dbReference type="InterPro" id="IPR000626">
    <property type="entry name" value="Ubiquitin-like_dom"/>
</dbReference>
<evidence type="ECO:0000313" key="4">
    <source>
        <dbReference type="Proteomes" id="UP000886885"/>
    </source>
</evidence>
<keyword evidence="4" id="KW-1185">Reference proteome</keyword>
<dbReference type="PROSITE" id="PS50053">
    <property type="entry name" value="UBIQUITIN_2"/>
    <property type="match status" value="1"/>
</dbReference>
<name>A0A8X7Y356_POPTO</name>
<dbReference type="Pfam" id="PF11976">
    <property type="entry name" value="Rad60-SLD"/>
    <property type="match status" value="1"/>
</dbReference>
<dbReference type="InterPro" id="IPR022617">
    <property type="entry name" value="Rad60/SUMO-like_dom"/>
</dbReference>
<dbReference type="OrthoDB" id="442921at2759"/>
<reference evidence="3" key="1">
    <citation type="journal article" date="2020" name="bioRxiv">
        <title>Hybrid origin of Populus tomentosa Carr. identified through genome sequencing and phylogenomic analysis.</title>
        <authorList>
            <person name="An X."/>
            <person name="Gao K."/>
            <person name="Chen Z."/>
            <person name="Li J."/>
            <person name="Yang X."/>
            <person name="Yang X."/>
            <person name="Zhou J."/>
            <person name="Guo T."/>
            <person name="Zhao T."/>
            <person name="Huang S."/>
            <person name="Miao D."/>
            <person name="Khan W.U."/>
            <person name="Rao P."/>
            <person name="Ye M."/>
            <person name="Lei B."/>
            <person name="Liao W."/>
            <person name="Wang J."/>
            <person name="Ji L."/>
            <person name="Li Y."/>
            <person name="Guo B."/>
            <person name="Mustafa N.S."/>
            <person name="Li S."/>
            <person name="Yun Q."/>
            <person name="Keller S.R."/>
            <person name="Mao J."/>
            <person name="Zhang R."/>
            <person name="Strauss S.H."/>
        </authorList>
    </citation>
    <scope>NUCLEOTIDE SEQUENCE</scope>
    <source>
        <strain evidence="3">GM15</strain>
        <tissue evidence="3">Leaf</tissue>
    </source>
</reference>
<comment type="caution">
    <text evidence="3">The sequence shown here is derived from an EMBL/GenBank/DDBJ whole genome shotgun (WGS) entry which is preliminary data.</text>
</comment>
<organism evidence="3 4">
    <name type="scientific">Populus tomentosa</name>
    <name type="common">Chinese white poplar</name>
    <dbReference type="NCBI Taxonomy" id="118781"/>
    <lineage>
        <taxon>Eukaryota</taxon>
        <taxon>Viridiplantae</taxon>
        <taxon>Streptophyta</taxon>
        <taxon>Embryophyta</taxon>
        <taxon>Tracheophyta</taxon>
        <taxon>Spermatophyta</taxon>
        <taxon>Magnoliopsida</taxon>
        <taxon>eudicotyledons</taxon>
        <taxon>Gunneridae</taxon>
        <taxon>Pentapetalae</taxon>
        <taxon>rosids</taxon>
        <taxon>fabids</taxon>
        <taxon>Malpighiales</taxon>
        <taxon>Salicaceae</taxon>
        <taxon>Saliceae</taxon>
        <taxon>Populus</taxon>
    </lineage>
</organism>
<proteinExistence type="predicted"/>
<dbReference type="AlphaFoldDB" id="A0A8X7Y356"/>
<keyword evidence="1" id="KW-1133">Transmembrane helix</keyword>
<keyword evidence="1" id="KW-0812">Transmembrane</keyword>
<evidence type="ECO:0000259" key="2">
    <source>
        <dbReference type="PROSITE" id="PS50053"/>
    </source>
</evidence>
<gene>
    <name evidence="3" type="ORF">POTOM_054789</name>
</gene>